<name>A0A914RLH9_PAREQ</name>
<sequence>QNEKQNEIKNYRIRDNPSRRTLREQLSVRRRLKRKSNLAGIACAVGTKTRNAASAQPTNGKKVADTGREVVNTMDMVNIQRMQDDNEIKLNDAQRQAYVTFLNEIFGLGVDGILQQYNTYLKTYIPPDITHSAFDKNMNKNRYKDVVCIDKTRVVLNSSQDYIHANYVAGPPLLNTFICTQGPMKRTVNEFWEMIVQVNAAYIFMLCNTVEGEKKKCFQYWPSTIKIENSHIDDTKDPNFIITSLSIIKNNEQIKLHHILWKNWLLSRETPKRPTVVHCSAGIGRTGTIVAIEMGLQELLAGHPLDIIHTIQQLRIIFDFLMARESSIPLIDMRMNCVQTEQQLVYVVKCLISYAWTCGVFYSHPNLIKKSEKFEEEYSKMLKIEESKRDAKTTAKTGAEFSRGNDDKGASTSPDAIVEKHMEIVPVTLPNSADISAKKFTSPGEVTKSERRRLSTAREVRRQKK</sequence>
<reference evidence="5" key="1">
    <citation type="submission" date="2022-11" db="UniProtKB">
        <authorList>
            <consortium name="WormBaseParasite"/>
        </authorList>
    </citation>
    <scope>IDENTIFICATION</scope>
</reference>
<proteinExistence type="predicted"/>
<feature type="region of interest" description="Disordered" evidence="1">
    <location>
        <begin position="393"/>
        <end position="417"/>
    </location>
</feature>
<feature type="region of interest" description="Disordered" evidence="1">
    <location>
        <begin position="436"/>
        <end position="465"/>
    </location>
</feature>
<dbReference type="PRINTS" id="PR00700">
    <property type="entry name" value="PRTYPHPHTASE"/>
</dbReference>
<feature type="domain" description="Tyrosine specific protein phosphatases" evidence="3">
    <location>
        <begin position="274"/>
        <end position="315"/>
    </location>
</feature>
<evidence type="ECO:0000313" key="5">
    <source>
        <dbReference type="WBParaSite" id="PEQ_0000729701-mRNA-1"/>
    </source>
</evidence>
<dbReference type="SMART" id="SM00404">
    <property type="entry name" value="PTPc_motif"/>
    <property type="match status" value="1"/>
</dbReference>
<dbReference type="InterPro" id="IPR016130">
    <property type="entry name" value="Tyr_Pase_AS"/>
</dbReference>
<dbReference type="PANTHER" id="PTHR46163">
    <property type="entry name" value="TYROSINE-PROTEIN PHOSPHATASE-RELATED"/>
    <property type="match status" value="1"/>
</dbReference>
<dbReference type="Proteomes" id="UP000887564">
    <property type="component" value="Unplaced"/>
</dbReference>
<dbReference type="InterPro" id="IPR003595">
    <property type="entry name" value="Tyr_Pase_cat"/>
</dbReference>
<dbReference type="InterPro" id="IPR029021">
    <property type="entry name" value="Prot-tyrosine_phosphatase-like"/>
</dbReference>
<dbReference type="SMART" id="SM00194">
    <property type="entry name" value="PTPc"/>
    <property type="match status" value="1"/>
</dbReference>
<dbReference type="CDD" id="cd00047">
    <property type="entry name" value="PTPc"/>
    <property type="match status" value="1"/>
</dbReference>
<protein>
    <submittedName>
        <fullName evidence="5">Uncharacterized protein</fullName>
    </submittedName>
</protein>
<evidence type="ECO:0000259" key="3">
    <source>
        <dbReference type="PROSITE" id="PS50056"/>
    </source>
</evidence>
<dbReference type="GO" id="GO:0004725">
    <property type="term" value="F:protein tyrosine phosphatase activity"/>
    <property type="evidence" value="ECO:0007669"/>
    <property type="project" value="InterPro"/>
</dbReference>
<feature type="compositionally biased region" description="Basic and acidic residues" evidence="1">
    <location>
        <begin position="447"/>
        <end position="465"/>
    </location>
</feature>
<organism evidence="4 5">
    <name type="scientific">Parascaris equorum</name>
    <name type="common">Equine roundworm</name>
    <dbReference type="NCBI Taxonomy" id="6256"/>
    <lineage>
        <taxon>Eukaryota</taxon>
        <taxon>Metazoa</taxon>
        <taxon>Ecdysozoa</taxon>
        <taxon>Nematoda</taxon>
        <taxon>Chromadorea</taxon>
        <taxon>Rhabditida</taxon>
        <taxon>Spirurina</taxon>
        <taxon>Ascaridomorpha</taxon>
        <taxon>Ascaridoidea</taxon>
        <taxon>Ascarididae</taxon>
        <taxon>Parascaris</taxon>
    </lineage>
</organism>
<dbReference type="InterPro" id="IPR000242">
    <property type="entry name" value="PTP_cat"/>
</dbReference>
<accession>A0A914RLH9</accession>
<evidence type="ECO:0000313" key="4">
    <source>
        <dbReference type="Proteomes" id="UP000887564"/>
    </source>
</evidence>
<feature type="domain" description="Tyrosine-protein phosphatase" evidence="2">
    <location>
        <begin position="137"/>
        <end position="354"/>
    </location>
</feature>
<dbReference type="InterPro" id="IPR052782">
    <property type="entry name" value="Oocyte-zygote_transition_reg"/>
</dbReference>
<dbReference type="AlphaFoldDB" id="A0A914RLH9"/>
<dbReference type="Gene3D" id="3.90.190.10">
    <property type="entry name" value="Protein tyrosine phosphatase superfamily"/>
    <property type="match status" value="1"/>
</dbReference>
<keyword evidence="4" id="KW-1185">Reference proteome</keyword>
<evidence type="ECO:0000256" key="1">
    <source>
        <dbReference type="SAM" id="MobiDB-lite"/>
    </source>
</evidence>
<dbReference type="InterPro" id="IPR000387">
    <property type="entry name" value="Tyr_Pase_dom"/>
</dbReference>
<evidence type="ECO:0000259" key="2">
    <source>
        <dbReference type="PROSITE" id="PS50055"/>
    </source>
</evidence>
<dbReference type="Pfam" id="PF00102">
    <property type="entry name" value="Y_phosphatase"/>
    <property type="match status" value="1"/>
</dbReference>
<dbReference type="PROSITE" id="PS50055">
    <property type="entry name" value="TYR_PHOSPHATASE_PTP"/>
    <property type="match status" value="1"/>
</dbReference>
<dbReference type="PROSITE" id="PS00383">
    <property type="entry name" value="TYR_PHOSPHATASE_1"/>
    <property type="match status" value="1"/>
</dbReference>
<dbReference type="SUPFAM" id="SSF52799">
    <property type="entry name" value="(Phosphotyrosine protein) phosphatases II"/>
    <property type="match status" value="1"/>
</dbReference>
<dbReference type="PROSITE" id="PS50056">
    <property type="entry name" value="TYR_PHOSPHATASE_2"/>
    <property type="match status" value="1"/>
</dbReference>
<dbReference type="WBParaSite" id="PEQ_0000729701-mRNA-1">
    <property type="protein sequence ID" value="PEQ_0000729701-mRNA-1"/>
    <property type="gene ID" value="PEQ_0000729701"/>
</dbReference>